<dbReference type="AlphaFoldDB" id="A0A9W6D1U2"/>
<evidence type="ECO:0000256" key="4">
    <source>
        <dbReference type="ARBA" id="ARBA00022801"/>
    </source>
</evidence>
<sequence length="557" mass="61517">MIRPHWQIVERTKPSNVQEVLEILLRNRKATSSFLNGTLKDLEPYLTVCGMNRGAQLMGRHLSAGNKIVLIGDYDCDGITSLAQMALFLNDIGYRNYEVAIPKRSEGYGIPKGIAKAHPDARLFVAMDCGTLDAKPVTDIRSMGADCIVIDHHEVPEKGLAPASVLINPKQPTCHSTFKEFCSSGLTLLFLTRLRRALSHPFRSPSLGGKYLALAAIGTVADMVPLVEGNRILARSGLSSINAKSYLPIQKIADTAGLASKKSLSAGHVGYYLGPRINAAGRMADARIAFDLLVSQHPGEILRLAQELNHLNAQRQNAEDLILRSIRERLAKISTPRRTMVMADAGWAPGVIGIVASRIQQEFHYGPTIVFSVDEKEGIARGSARSIPGFDIHAALKDCDEFLIKWGGHKMAAGMTVSMEQMERFARRFEAVAQEHSPDIFVPKARVDLELNLDLVSRELLDALALLEPHGLGNPTPTFAARRVRLSVKKVFGREQNHLRLLLNNCIEGTFWRGAQEYAQGNWREDTPLDLVFQAEWDDYSNKPVLNVKAVGHFLPD</sequence>
<evidence type="ECO:0000256" key="5">
    <source>
        <dbReference type="ARBA" id="ARBA00022839"/>
    </source>
</evidence>
<evidence type="ECO:0000256" key="2">
    <source>
        <dbReference type="ARBA" id="ARBA00019841"/>
    </source>
</evidence>
<dbReference type="Pfam" id="PF02272">
    <property type="entry name" value="DHHA1"/>
    <property type="match status" value="1"/>
</dbReference>
<reference evidence="10" key="1">
    <citation type="submission" date="2022-12" db="EMBL/GenBank/DDBJ databases">
        <title>Reference genome sequencing for broad-spectrum identification of bacterial and archaeal isolates by mass spectrometry.</title>
        <authorList>
            <person name="Sekiguchi Y."/>
            <person name="Tourlousse D.M."/>
        </authorList>
    </citation>
    <scope>NUCLEOTIDE SEQUENCE</scope>
    <source>
        <strain evidence="10">ASRB1</strain>
    </source>
</reference>
<dbReference type="InterPro" id="IPR001667">
    <property type="entry name" value="DDH_dom"/>
</dbReference>
<evidence type="ECO:0000256" key="1">
    <source>
        <dbReference type="ARBA" id="ARBA00005915"/>
    </source>
</evidence>
<dbReference type="PANTHER" id="PTHR30255">
    <property type="entry name" value="SINGLE-STRANDED-DNA-SPECIFIC EXONUCLEASE RECJ"/>
    <property type="match status" value="1"/>
</dbReference>
<dbReference type="Gene3D" id="3.10.310.30">
    <property type="match status" value="1"/>
</dbReference>
<evidence type="ECO:0000259" key="9">
    <source>
        <dbReference type="Pfam" id="PF17768"/>
    </source>
</evidence>
<keyword evidence="5 10" id="KW-0269">Exonuclease</keyword>
<dbReference type="RefSeq" id="WP_281792885.1">
    <property type="nucleotide sequence ID" value="NZ_BSDR01000001.1"/>
</dbReference>
<dbReference type="SUPFAM" id="SSF64182">
    <property type="entry name" value="DHH phosphoesterases"/>
    <property type="match status" value="1"/>
</dbReference>
<evidence type="ECO:0000259" key="7">
    <source>
        <dbReference type="Pfam" id="PF01368"/>
    </source>
</evidence>
<dbReference type="InterPro" id="IPR041122">
    <property type="entry name" value="RecJ_OB"/>
</dbReference>
<protein>
    <recommendedName>
        <fullName evidence="2">Single-stranded-DNA-specific exonuclease RecJ</fullName>
    </recommendedName>
</protein>
<dbReference type="GO" id="GO:0003676">
    <property type="term" value="F:nucleic acid binding"/>
    <property type="evidence" value="ECO:0007669"/>
    <property type="project" value="InterPro"/>
</dbReference>
<dbReference type="Pfam" id="PF01368">
    <property type="entry name" value="DHH"/>
    <property type="match status" value="1"/>
</dbReference>
<evidence type="ECO:0000313" key="11">
    <source>
        <dbReference type="Proteomes" id="UP001144372"/>
    </source>
</evidence>
<keyword evidence="4" id="KW-0378">Hydrolase</keyword>
<proteinExistence type="inferred from homology"/>
<dbReference type="GO" id="GO:0006281">
    <property type="term" value="P:DNA repair"/>
    <property type="evidence" value="ECO:0007669"/>
    <property type="project" value="InterPro"/>
</dbReference>
<dbReference type="GO" id="GO:0008409">
    <property type="term" value="F:5'-3' exonuclease activity"/>
    <property type="evidence" value="ECO:0007669"/>
    <property type="project" value="InterPro"/>
</dbReference>
<dbReference type="Gene3D" id="3.90.1640.30">
    <property type="match status" value="1"/>
</dbReference>
<dbReference type="PANTHER" id="PTHR30255:SF2">
    <property type="entry name" value="SINGLE-STRANDED-DNA-SPECIFIC EXONUCLEASE RECJ"/>
    <property type="match status" value="1"/>
</dbReference>
<feature type="domain" description="DDH" evidence="7">
    <location>
        <begin position="67"/>
        <end position="192"/>
    </location>
</feature>
<dbReference type="InterPro" id="IPR051673">
    <property type="entry name" value="SSDNA_exonuclease_RecJ"/>
</dbReference>
<evidence type="ECO:0000256" key="3">
    <source>
        <dbReference type="ARBA" id="ARBA00022722"/>
    </source>
</evidence>
<dbReference type="Pfam" id="PF17768">
    <property type="entry name" value="RecJ_OB"/>
    <property type="match status" value="1"/>
</dbReference>
<gene>
    <name evidence="10" type="primary">recJ</name>
    <name evidence="10" type="ORF">DAMNIGENAA_11510</name>
</gene>
<keyword evidence="11" id="KW-1185">Reference proteome</keyword>
<evidence type="ECO:0000259" key="8">
    <source>
        <dbReference type="Pfam" id="PF02272"/>
    </source>
</evidence>
<evidence type="ECO:0000313" key="10">
    <source>
        <dbReference type="EMBL" id="GLI33718.1"/>
    </source>
</evidence>
<evidence type="ECO:0000256" key="6">
    <source>
        <dbReference type="SAM" id="Coils"/>
    </source>
</evidence>
<dbReference type="GO" id="GO:0006310">
    <property type="term" value="P:DNA recombination"/>
    <property type="evidence" value="ECO:0007669"/>
    <property type="project" value="InterPro"/>
</dbReference>
<dbReference type="NCBIfam" id="TIGR00644">
    <property type="entry name" value="recJ"/>
    <property type="match status" value="1"/>
</dbReference>
<dbReference type="EMBL" id="BSDR01000001">
    <property type="protein sequence ID" value="GLI33718.1"/>
    <property type="molecule type" value="Genomic_DNA"/>
</dbReference>
<feature type="domain" description="RecJ OB" evidence="9">
    <location>
        <begin position="447"/>
        <end position="547"/>
    </location>
</feature>
<keyword evidence="3" id="KW-0540">Nuclease</keyword>
<dbReference type="InterPro" id="IPR038763">
    <property type="entry name" value="DHH_sf"/>
</dbReference>
<comment type="caution">
    <text evidence="10">The sequence shown here is derived from an EMBL/GenBank/DDBJ whole genome shotgun (WGS) entry which is preliminary data.</text>
</comment>
<feature type="domain" description="DHHA1" evidence="8">
    <location>
        <begin position="342"/>
        <end position="434"/>
    </location>
</feature>
<dbReference type="InterPro" id="IPR004610">
    <property type="entry name" value="RecJ"/>
</dbReference>
<dbReference type="InterPro" id="IPR003156">
    <property type="entry name" value="DHHA1_dom"/>
</dbReference>
<name>A0A9W6D1U2_9BACT</name>
<comment type="similarity">
    <text evidence="1">Belongs to the RecJ family.</text>
</comment>
<accession>A0A9W6D1U2</accession>
<organism evidence="10 11">
    <name type="scientific">Desulforhabdus amnigena</name>
    <dbReference type="NCBI Taxonomy" id="40218"/>
    <lineage>
        <taxon>Bacteria</taxon>
        <taxon>Pseudomonadati</taxon>
        <taxon>Thermodesulfobacteriota</taxon>
        <taxon>Syntrophobacteria</taxon>
        <taxon>Syntrophobacterales</taxon>
        <taxon>Syntrophobacteraceae</taxon>
        <taxon>Desulforhabdus</taxon>
    </lineage>
</organism>
<feature type="coiled-coil region" evidence="6">
    <location>
        <begin position="301"/>
        <end position="328"/>
    </location>
</feature>
<dbReference type="Proteomes" id="UP001144372">
    <property type="component" value="Unassembled WGS sequence"/>
</dbReference>
<keyword evidence="6" id="KW-0175">Coiled coil</keyword>